<accession>A0A0E9RT33</accession>
<sequence>MAGSRDDACQLWKKAVSVCNTRNVKKTDVLGNSCDVLWLCMSECHCSLK</sequence>
<proteinExistence type="predicted"/>
<dbReference type="AlphaFoldDB" id="A0A0E9RT33"/>
<organism evidence="1">
    <name type="scientific">Anguilla anguilla</name>
    <name type="common">European freshwater eel</name>
    <name type="synonym">Muraena anguilla</name>
    <dbReference type="NCBI Taxonomy" id="7936"/>
    <lineage>
        <taxon>Eukaryota</taxon>
        <taxon>Metazoa</taxon>
        <taxon>Chordata</taxon>
        <taxon>Craniata</taxon>
        <taxon>Vertebrata</taxon>
        <taxon>Euteleostomi</taxon>
        <taxon>Actinopterygii</taxon>
        <taxon>Neopterygii</taxon>
        <taxon>Teleostei</taxon>
        <taxon>Anguilliformes</taxon>
        <taxon>Anguillidae</taxon>
        <taxon>Anguilla</taxon>
    </lineage>
</organism>
<reference evidence="1" key="2">
    <citation type="journal article" date="2015" name="Fish Shellfish Immunol.">
        <title>Early steps in the European eel (Anguilla anguilla)-Vibrio vulnificus interaction in the gills: Role of the RtxA13 toxin.</title>
        <authorList>
            <person name="Callol A."/>
            <person name="Pajuelo D."/>
            <person name="Ebbesson L."/>
            <person name="Teles M."/>
            <person name="MacKenzie S."/>
            <person name="Amaro C."/>
        </authorList>
    </citation>
    <scope>NUCLEOTIDE SEQUENCE</scope>
</reference>
<dbReference type="EMBL" id="GBXM01076570">
    <property type="protein sequence ID" value="JAH32007.1"/>
    <property type="molecule type" value="Transcribed_RNA"/>
</dbReference>
<reference evidence="1" key="1">
    <citation type="submission" date="2014-11" db="EMBL/GenBank/DDBJ databases">
        <authorList>
            <person name="Amaro Gonzalez C."/>
        </authorList>
    </citation>
    <scope>NUCLEOTIDE SEQUENCE</scope>
</reference>
<evidence type="ECO:0000313" key="1">
    <source>
        <dbReference type="EMBL" id="JAH32007.1"/>
    </source>
</evidence>
<name>A0A0E9RT33_ANGAN</name>
<protein>
    <submittedName>
        <fullName evidence="1">Uncharacterized protein</fullName>
    </submittedName>
</protein>